<organism evidence="1 2">
    <name type="scientific">Acetobacter persici</name>
    <dbReference type="NCBI Taxonomy" id="1076596"/>
    <lineage>
        <taxon>Bacteria</taxon>
        <taxon>Pseudomonadati</taxon>
        <taxon>Pseudomonadota</taxon>
        <taxon>Alphaproteobacteria</taxon>
        <taxon>Acetobacterales</taxon>
        <taxon>Acetobacteraceae</taxon>
        <taxon>Acetobacter</taxon>
    </lineage>
</organism>
<name>A0A1U9LBE4_9PROT</name>
<dbReference type="KEGG" id="aper:A0U91_00180"/>
<proteinExistence type="predicted"/>
<gene>
    <name evidence="1" type="ORF">A0U91_00180</name>
</gene>
<accession>A0A1U9LBE4</accession>
<reference evidence="1 2" key="1">
    <citation type="submission" date="2016-03" db="EMBL/GenBank/DDBJ databases">
        <title>Acetic acid bacteria sequencing.</title>
        <authorList>
            <person name="Brandt J."/>
            <person name="Jakob F."/>
            <person name="Vogel R.F."/>
        </authorList>
    </citation>
    <scope>NUCLEOTIDE SEQUENCE [LARGE SCALE GENOMIC DNA]</scope>
    <source>
        <strain evidence="1 2">TMW2.1084</strain>
    </source>
</reference>
<evidence type="ECO:0000313" key="1">
    <source>
        <dbReference type="EMBL" id="AQT03719.1"/>
    </source>
</evidence>
<dbReference type="Proteomes" id="UP000189055">
    <property type="component" value="Chromosome"/>
</dbReference>
<evidence type="ECO:0000313" key="2">
    <source>
        <dbReference type="Proteomes" id="UP000189055"/>
    </source>
</evidence>
<dbReference type="RefSeq" id="WP_077929669.1">
    <property type="nucleotide sequence ID" value="NZ_CP014687.1"/>
</dbReference>
<protein>
    <recommendedName>
        <fullName evidence="3">Phage head morphogenesis domain-containing protein</fullName>
    </recommendedName>
</protein>
<dbReference type="EMBL" id="CP014687">
    <property type="protein sequence ID" value="AQT03719.1"/>
    <property type="molecule type" value="Genomic_DNA"/>
</dbReference>
<dbReference type="AlphaFoldDB" id="A0A1U9LBE4"/>
<evidence type="ECO:0008006" key="3">
    <source>
        <dbReference type="Google" id="ProtNLM"/>
    </source>
</evidence>
<sequence>MIWGWFKKKPAKEEKPERVYTPPLSRGLSADAEALTIKANRDWFTADIEEAVREQIDALQEVPESERGFIMDQAKQSFSSGGDLGRFSWALREIGIERRRAAEIAHDINGRVTALINRARQIETGIYAAEWMHSGAPCFFPFGESKRRAARSGLHEKADGKRYDVRKGLKIGSKWTHPGMEPGCKCVSRIILKGFNDK</sequence>